<feature type="transmembrane region" description="Helical" evidence="1">
    <location>
        <begin position="12"/>
        <end position="30"/>
    </location>
</feature>
<dbReference type="EMBL" id="OZ037948">
    <property type="protein sequence ID" value="CAL1709008.1"/>
    <property type="molecule type" value="Genomic_DNA"/>
</dbReference>
<evidence type="ECO:0000256" key="1">
    <source>
        <dbReference type="SAM" id="Phobius"/>
    </source>
</evidence>
<keyword evidence="1" id="KW-0472">Membrane</keyword>
<proteinExistence type="predicted"/>
<gene>
    <name evidence="3" type="ORF">GFSPODELE1_LOCUS7141</name>
</gene>
<dbReference type="Proteomes" id="UP001497453">
    <property type="component" value="Chromosome 5"/>
</dbReference>
<dbReference type="Pfam" id="PF20151">
    <property type="entry name" value="DUF6533"/>
    <property type="match status" value="1"/>
</dbReference>
<evidence type="ECO:0000313" key="4">
    <source>
        <dbReference type="Proteomes" id="UP001497453"/>
    </source>
</evidence>
<feature type="transmembrane region" description="Helical" evidence="1">
    <location>
        <begin position="207"/>
        <end position="227"/>
    </location>
</feature>
<feature type="transmembrane region" description="Helical" evidence="1">
    <location>
        <begin position="117"/>
        <end position="137"/>
    </location>
</feature>
<name>A0ABP1DMD1_9APHY</name>
<protein>
    <recommendedName>
        <fullName evidence="2">DUF6533 domain-containing protein</fullName>
    </recommendedName>
</protein>
<sequence>MEVLDVYDDFELFVHNVLHLVGICILYYDYVVTFTDEISYIWSKPMSHSSWLFMLNRYFSILSDVAVNWGNFADFKSVKACKGYAFFRQLMLVVAQVIVCFICFLRTYALYGRSKRIMALILSVALVLFILACWSLVGQRSEYSITHGCHQALSKNSAIHLAVAWEALFAYDCMIFVLTIYKTYQERTRSNVAVLNSLMELIWRDGAIYFAVMASVNAANTLTFYFLSPSLKGILSTFASSVSVTMMSRIMLNLHETASIIKPKPTPGSTSTSDPSNSTLLFTSRIAMPSTVLGQSITDHHTISEHTRDVSDYTNHVYQGFGIEEEGLSPDSEGIELENMSTPTALIPHRDSDRW</sequence>
<organism evidence="3 4">
    <name type="scientific">Somion occarium</name>
    <dbReference type="NCBI Taxonomy" id="3059160"/>
    <lineage>
        <taxon>Eukaryota</taxon>
        <taxon>Fungi</taxon>
        <taxon>Dikarya</taxon>
        <taxon>Basidiomycota</taxon>
        <taxon>Agaricomycotina</taxon>
        <taxon>Agaricomycetes</taxon>
        <taxon>Polyporales</taxon>
        <taxon>Cerrenaceae</taxon>
        <taxon>Somion</taxon>
    </lineage>
</organism>
<feature type="domain" description="DUF6533" evidence="2">
    <location>
        <begin position="18"/>
        <end position="62"/>
    </location>
</feature>
<evidence type="ECO:0000313" key="3">
    <source>
        <dbReference type="EMBL" id="CAL1709008.1"/>
    </source>
</evidence>
<dbReference type="InterPro" id="IPR045340">
    <property type="entry name" value="DUF6533"/>
</dbReference>
<keyword evidence="1" id="KW-1133">Transmembrane helix</keyword>
<accession>A0ABP1DMD1</accession>
<feature type="transmembrane region" description="Helical" evidence="1">
    <location>
        <begin position="84"/>
        <end position="105"/>
    </location>
</feature>
<keyword evidence="1" id="KW-0812">Transmembrane</keyword>
<evidence type="ECO:0000259" key="2">
    <source>
        <dbReference type="Pfam" id="PF20151"/>
    </source>
</evidence>
<feature type="transmembrane region" description="Helical" evidence="1">
    <location>
        <begin position="157"/>
        <end position="181"/>
    </location>
</feature>
<keyword evidence="4" id="KW-1185">Reference proteome</keyword>
<reference evidence="4" key="1">
    <citation type="submission" date="2024-04" db="EMBL/GenBank/DDBJ databases">
        <authorList>
            <person name="Shaw F."/>
            <person name="Minotto A."/>
        </authorList>
    </citation>
    <scope>NUCLEOTIDE SEQUENCE [LARGE SCALE GENOMIC DNA]</scope>
</reference>